<gene>
    <name evidence="1" type="ORF">SAMN05192556_101418</name>
</gene>
<organism evidence="1 2">
    <name type="scientific">Halomonas caseinilytica</name>
    <dbReference type="NCBI Taxonomy" id="438744"/>
    <lineage>
        <taxon>Bacteria</taxon>
        <taxon>Pseudomonadati</taxon>
        <taxon>Pseudomonadota</taxon>
        <taxon>Gammaproteobacteria</taxon>
        <taxon>Oceanospirillales</taxon>
        <taxon>Halomonadaceae</taxon>
        <taxon>Halomonas</taxon>
    </lineage>
</organism>
<dbReference type="Proteomes" id="UP000184248">
    <property type="component" value="Unassembled WGS sequence"/>
</dbReference>
<keyword evidence="2" id="KW-1185">Reference proteome</keyword>
<dbReference type="EMBL" id="FRAL01000001">
    <property type="protein sequence ID" value="SHJ95639.1"/>
    <property type="molecule type" value="Genomic_DNA"/>
</dbReference>
<evidence type="ECO:0000313" key="2">
    <source>
        <dbReference type="Proteomes" id="UP000184248"/>
    </source>
</evidence>
<reference evidence="2" key="1">
    <citation type="submission" date="2016-11" db="EMBL/GenBank/DDBJ databases">
        <authorList>
            <person name="Varghese N."/>
            <person name="Submissions S."/>
        </authorList>
    </citation>
    <scope>NUCLEOTIDE SEQUENCE [LARGE SCALE GENOMIC DNA]</scope>
    <source>
        <strain evidence="2">ALO Sharm</strain>
    </source>
</reference>
<name>A0A1M6NIT9_9GAMM</name>
<dbReference type="OrthoDB" id="6171957at2"/>
<dbReference type="AlphaFoldDB" id="A0A1M6NIT9"/>
<accession>A0A1M6NIT9</accession>
<sequence>MNPVLLLTHTPFGERRLPEARPVRRIACSEPLYRTRARTHGKVKVGCLSHAPHEDLGPVDLANAKRRLDFYSRWHGLAEPRLQIWKAS</sequence>
<protein>
    <submittedName>
        <fullName evidence="1">Uncharacterized protein</fullName>
    </submittedName>
</protein>
<proteinExistence type="predicted"/>
<dbReference type="RefSeq" id="WP_064698248.1">
    <property type="nucleotide sequence ID" value="NZ_BDEO01000001.1"/>
</dbReference>
<evidence type="ECO:0000313" key="1">
    <source>
        <dbReference type="EMBL" id="SHJ95639.1"/>
    </source>
</evidence>